<comment type="caution">
    <text evidence="6">The sequence shown here is derived from an EMBL/GenBank/DDBJ whole genome shotgun (WGS) entry which is preliminary data.</text>
</comment>
<keyword evidence="3" id="KW-0813">Transport</keyword>
<dbReference type="PANTHER" id="PTHR30483">
    <property type="entry name" value="LEUCINE-SPECIFIC-BINDING PROTEIN"/>
    <property type="match status" value="1"/>
</dbReference>
<evidence type="ECO:0000256" key="3">
    <source>
        <dbReference type="ARBA" id="ARBA00022970"/>
    </source>
</evidence>
<keyword evidence="3" id="KW-0029">Amino-acid transport</keyword>
<dbReference type="Pfam" id="PF13458">
    <property type="entry name" value="Peripla_BP_6"/>
    <property type="match status" value="1"/>
</dbReference>
<dbReference type="PANTHER" id="PTHR30483:SF6">
    <property type="entry name" value="PERIPLASMIC BINDING PROTEIN OF ABC TRANSPORTER FOR NATURAL AMINO ACIDS"/>
    <property type="match status" value="1"/>
</dbReference>
<evidence type="ECO:0000259" key="5">
    <source>
        <dbReference type="Pfam" id="PF13458"/>
    </source>
</evidence>
<feature type="domain" description="Leucine-binding protein" evidence="5">
    <location>
        <begin position="34"/>
        <end position="368"/>
    </location>
</feature>
<organism evidence="6 7">
    <name type="scientific">Hoeflea algicola</name>
    <dbReference type="NCBI Taxonomy" id="2983763"/>
    <lineage>
        <taxon>Bacteria</taxon>
        <taxon>Pseudomonadati</taxon>
        <taxon>Pseudomonadota</taxon>
        <taxon>Alphaproteobacteria</taxon>
        <taxon>Hyphomicrobiales</taxon>
        <taxon>Rhizobiaceae</taxon>
        <taxon>Hoeflea</taxon>
    </lineage>
</organism>
<dbReference type="InterPro" id="IPR028082">
    <property type="entry name" value="Peripla_BP_I"/>
</dbReference>
<evidence type="ECO:0000313" key="6">
    <source>
        <dbReference type="EMBL" id="MCY0149627.1"/>
    </source>
</evidence>
<dbReference type="InterPro" id="IPR028081">
    <property type="entry name" value="Leu-bd"/>
</dbReference>
<evidence type="ECO:0000256" key="1">
    <source>
        <dbReference type="ARBA" id="ARBA00010062"/>
    </source>
</evidence>
<dbReference type="SUPFAM" id="SSF53822">
    <property type="entry name" value="Periplasmic binding protein-like I"/>
    <property type="match status" value="1"/>
</dbReference>
<gene>
    <name evidence="6" type="ORF">OEG84_18415</name>
</gene>
<dbReference type="InterPro" id="IPR051010">
    <property type="entry name" value="BCAA_transport"/>
</dbReference>
<evidence type="ECO:0000313" key="7">
    <source>
        <dbReference type="Proteomes" id="UP001073227"/>
    </source>
</evidence>
<accession>A0ABT3ZCX6</accession>
<feature type="signal peptide" evidence="4">
    <location>
        <begin position="1"/>
        <end position="31"/>
    </location>
</feature>
<protein>
    <submittedName>
        <fullName evidence="6">ABC transporter substrate-binding protein</fullName>
    </submittedName>
</protein>
<dbReference type="EMBL" id="JAOVZR010000001">
    <property type="protein sequence ID" value="MCY0149627.1"/>
    <property type="molecule type" value="Genomic_DNA"/>
</dbReference>
<reference evidence="6" key="1">
    <citation type="submission" date="2022-10" db="EMBL/GenBank/DDBJ databases">
        <title>Hoeflea sp. G2-23, isolated from marine algae.</title>
        <authorList>
            <person name="Kristyanto S."/>
            <person name="Kim J.M."/>
            <person name="Jeon C.O."/>
        </authorList>
    </citation>
    <scope>NUCLEOTIDE SEQUENCE</scope>
    <source>
        <strain evidence="6">G2-23</strain>
    </source>
</reference>
<sequence>MKYGNPLKGVLGAFAAVVAATAIMLPSTAIAEDIVIGIFVPTTGALAPLGTDMLNGYELAAKGATVNGNAIRLVVEDSAAKADVGLRKAQKLVLEDKAKILVGGASSAVVLGINAQGARLNVPILSTNSQAVQTTGEQCSKYLFRTNPNDAMMAKANGILMEERPEYLQKKWFVVFHDFVWGQSNKAEFAKIPGINIVGEAGRPLGTADWSSAISQIQSSGADAIYMALAVGDDMPSFIGQVRSFGIDAFMLPPLGMPDSMLQAVGENAAGMTAGGLFASWMSEDKNPAMKKFVEDYVAAYGIVPGPQAIQAYAGMQLTIEALKQAASLDTDAIISALETTSVDSVIGKLQIRKEDHQGMVGTYMAEATMLPDAPHGAKIGWKVIKDIPWDAIKIDLADTGCKGL</sequence>
<feature type="chain" id="PRO_5047530351" evidence="4">
    <location>
        <begin position="32"/>
        <end position="405"/>
    </location>
</feature>
<dbReference type="RefSeq" id="WP_267655080.1">
    <property type="nucleotide sequence ID" value="NZ_JAOVZR010000001.1"/>
</dbReference>
<evidence type="ECO:0000256" key="4">
    <source>
        <dbReference type="SAM" id="SignalP"/>
    </source>
</evidence>
<keyword evidence="2 4" id="KW-0732">Signal</keyword>
<dbReference type="Gene3D" id="3.40.50.2300">
    <property type="match status" value="2"/>
</dbReference>
<proteinExistence type="inferred from homology"/>
<keyword evidence="7" id="KW-1185">Reference proteome</keyword>
<comment type="similarity">
    <text evidence="1">Belongs to the leucine-binding protein family.</text>
</comment>
<dbReference type="Proteomes" id="UP001073227">
    <property type="component" value="Unassembled WGS sequence"/>
</dbReference>
<evidence type="ECO:0000256" key="2">
    <source>
        <dbReference type="ARBA" id="ARBA00022729"/>
    </source>
</evidence>
<name>A0ABT3ZCX6_9HYPH</name>